<sequence length="85" mass="9917">MNPDLVIPDSFRYVFKKYVSRLLAPGHWLRVLARHLICWDLPSRDGHELLLVSGLKDPMSCFDHRFHAGPKERFECPTRQLASLD</sequence>
<dbReference type="Proteomes" id="UP001283361">
    <property type="component" value="Unassembled WGS sequence"/>
</dbReference>
<accession>A0AAE0Z0V7</accession>
<dbReference type="AlphaFoldDB" id="A0AAE0Z0V7"/>
<keyword evidence="2" id="KW-1185">Reference proteome</keyword>
<name>A0AAE0Z0V7_9GAST</name>
<gene>
    <name evidence="1" type="ORF">RRG08_056169</name>
</gene>
<protein>
    <submittedName>
        <fullName evidence="1">Uncharacterized protein</fullName>
    </submittedName>
</protein>
<dbReference type="EMBL" id="JAWDGP010004953">
    <property type="protein sequence ID" value="KAK3760758.1"/>
    <property type="molecule type" value="Genomic_DNA"/>
</dbReference>
<reference evidence="1" key="1">
    <citation type="journal article" date="2023" name="G3 (Bethesda)">
        <title>A reference genome for the long-term kleptoplast-retaining sea slug Elysia crispata morphotype clarki.</title>
        <authorList>
            <person name="Eastman K.E."/>
            <person name="Pendleton A.L."/>
            <person name="Shaikh M.A."/>
            <person name="Suttiyut T."/>
            <person name="Ogas R."/>
            <person name="Tomko P."/>
            <person name="Gavelis G."/>
            <person name="Widhalm J.R."/>
            <person name="Wisecaver J.H."/>
        </authorList>
    </citation>
    <scope>NUCLEOTIDE SEQUENCE</scope>
    <source>
        <strain evidence="1">ECLA1</strain>
    </source>
</reference>
<proteinExistence type="predicted"/>
<comment type="caution">
    <text evidence="1">The sequence shown here is derived from an EMBL/GenBank/DDBJ whole genome shotgun (WGS) entry which is preliminary data.</text>
</comment>
<evidence type="ECO:0000313" key="2">
    <source>
        <dbReference type="Proteomes" id="UP001283361"/>
    </source>
</evidence>
<evidence type="ECO:0000313" key="1">
    <source>
        <dbReference type="EMBL" id="KAK3760758.1"/>
    </source>
</evidence>
<organism evidence="1 2">
    <name type="scientific">Elysia crispata</name>
    <name type="common">lettuce slug</name>
    <dbReference type="NCBI Taxonomy" id="231223"/>
    <lineage>
        <taxon>Eukaryota</taxon>
        <taxon>Metazoa</taxon>
        <taxon>Spiralia</taxon>
        <taxon>Lophotrochozoa</taxon>
        <taxon>Mollusca</taxon>
        <taxon>Gastropoda</taxon>
        <taxon>Heterobranchia</taxon>
        <taxon>Euthyneura</taxon>
        <taxon>Panpulmonata</taxon>
        <taxon>Sacoglossa</taxon>
        <taxon>Placobranchoidea</taxon>
        <taxon>Plakobranchidae</taxon>
        <taxon>Elysia</taxon>
    </lineage>
</organism>